<dbReference type="GeneID" id="85197560"/>
<dbReference type="AlphaFoldDB" id="A0AA96VMI6"/>
<keyword evidence="5" id="KW-1185">Reference proteome</keyword>
<dbReference type="Gene3D" id="2.60.98.40">
    <property type="match status" value="2"/>
</dbReference>
<sequence length="769" mass="86045">MKNRYFLAAALILLSLVSLSFGAVSVDDSVEERSPILYYNGVWDEEEFYFYADYIVPRNFSVLYFDLKNNISTESIAIEGMHPDADYNQVLNAPGHVDITYSTSPALQKFEYNWTTFVIENEGTDWEYEYIYSAAFPVLGFFGEPYVALSNKTVYSDYYYETQPYKANKIAPLVMNDDERYTLKVGDDIDLGRGYTLYVDQVDVGGNKTNLILKHDDVELGSGIVNASESGNWIFETNILNEQGVQVLRVHVKDTFQSVSGAAVEINGLWLVDYLNAIEVKSDVDYGKWNATTINSESLTYVAEDIVLSSNAVIPLGKDLFIRVQDGFEIPPADVDETYDSQNRYYLFKEHTAPGTYNIKSEVSFFGTVYTYSNFGAFYYDLDQNLATEILYTYPNPDKFEKESQSFMYLTTYIHTNYEYLPNTGLDDDENLLNSWDSGYDVMGYFGEKYVPLNVIDSKGFYIADSTKLDKFAPLVTDDDSKHTLTTKEWIELGRGYSLQVDQIDVKGNQVNLELYKDGVLVNSSIVTTNAGDGSGDWIYKDTIQNVKDVQLLRVHVKDVFQGNKDAVVEIDGIWLTDFKNVTDLKADDRVGLLKYDGLHSMDEFRYYFDTYANSAFKKLDAESVLIFYLANNLTLSDDMDLHIAEQIYLKIYEGGGNILHRSAVQPFALNPGGYRYQFYVVKEVGNLSSGGGDDGNGGGDGGGSGGSGGGDGSDCTDPETDGGESNAVPTMLGALALGLFLLVAILVAAYLYRRYRARKIQPPGASPE</sequence>
<feature type="region of interest" description="Disordered" evidence="1">
    <location>
        <begin position="691"/>
        <end position="725"/>
    </location>
</feature>
<reference evidence="4 5" key="1">
    <citation type="submission" date="2023-07" db="EMBL/GenBank/DDBJ databases">
        <title>Closed genome sequence of Methanimicrococcus sp. Es2.</title>
        <authorList>
            <person name="Protasov E."/>
            <person name="Platt K."/>
            <person name="Reeh H."/>
            <person name="Poehlein A."/>
            <person name="Daniel R."/>
            <person name="Brune A."/>
        </authorList>
    </citation>
    <scope>NUCLEOTIDE SEQUENCE [LARGE SCALE GENOMIC DNA]</scope>
    <source>
        <strain evidence="4 5">Es2</strain>
    </source>
</reference>
<evidence type="ECO:0000259" key="3">
    <source>
        <dbReference type="Pfam" id="PF07752"/>
    </source>
</evidence>
<proteinExistence type="predicted"/>
<keyword evidence="2" id="KW-0472">Membrane</keyword>
<keyword evidence="2" id="KW-0812">Transmembrane</keyword>
<evidence type="ECO:0000256" key="2">
    <source>
        <dbReference type="SAM" id="Phobius"/>
    </source>
</evidence>
<organism evidence="4 5">
    <name type="scientific">Methanimicrococcus stummii</name>
    <dbReference type="NCBI Taxonomy" id="3028294"/>
    <lineage>
        <taxon>Archaea</taxon>
        <taxon>Methanobacteriati</taxon>
        <taxon>Methanobacteriota</taxon>
        <taxon>Stenosarchaea group</taxon>
        <taxon>Methanomicrobia</taxon>
        <taxon>Methanosarcinales</taxon>
        <taxon>Methanosarcinaceae</taxon>
        <taxon>Methanimicrococcus</taxon>
    </lineage>
</organism>
<evidence type="ECO:0000313" key="5">
    <source>
        <dbReference type="Proteomes" id="UP001302662"/>
    </source>
</evidence>
<feature type="transmembrane region" description="Helical" evidence="2">
    <location>
        <begin position="732"/>
        <end position="753"/>
    </location>
</feature>
<protein>
    <recommendedName>
        <fullName evidence="3">S-layer family duplication domain-containing protein</fullName>
    </recommendedName>
</protein>
<dbReference type="EMBL" id="CP131062">
    <property type="protein sequence ID" value="WNY28877.1"/>
    <property type="molecule type" value="Genomic_DNA"/>
</dbReference>
<feature type="compositionally biased region" description="Gly residues" evidence="1">
    <location>
        <begin position="691"/>
        <end position="713"/>
    </location>
</feature>
<evidence type="ECO:0000256" key="1">
    <source>
        <dbReference type="SAM" id="MobiDB-lite"/>
    </source>
</evidence>
<accession>A0AA96VMI6</accession>
<feature type="domain" description="S-layer family duplication" evidence="3">
    <location>
        <begin position="370"/>
        <end position="598"/>
    </location>
</feature>
<keyword evidence="2" id="KW-1133">Transmembrane helix</keyword>
<dbReference type="RefSeq" id="WP_316558883.1">
    <property type="nucleotide sequence ID" value="NZ_CP131062.1"/>
</dbReference>
<dbReference type="Proteomes" id="UP001302662">
    <property type="component" value="Chromosome"/>
</dbReference>
<dbReference type="NCBIfam" id="TIGR01567">
    <property type="entry name" value="S_layer_rel_Mac"/>
    <property type="match status" value="2"/>
</dbReference>
<dbReference type="Gene3D" id="2.60.40.4190">
    <property type="match status" value="2"/>
</dbReference>
<gene>
    <name evidence="4" type="ORF">MmiEs2_10900</name>
</gene>
<feature type="domain" description="S-layer family duplication" evidence="3">
    <location>
        <begin position="57"/>
        <end position="326"/>
    </location>
</feature>
<dbReference type="KEGG" id="mees:MmiEs2_10900"/>
<evidence type="ECO:0000313" key="4">
    <source>
        <dbReference type="EMBL" id="WNY28877.1"/>
    </source>
</evidence>
<name>A0AA96VMI6_9EURY</name>
<dbReference type="Pfam" id="PF07752">
    <property type="entry name" value="S-layer"/>
    <property type="match status" value="2"/>
</dbReference>
<dbReference type="InterPro" id="IPR006457">
    <property type="entry name" value="S_layer-rel_Mac"/>
</dbReference>